<organism evidence="12 13">
    <name type="scientific">Candidatus Kaiserbacteria bacterium CG10_big_fil_rev_8_21_14_0_10_45_20</name>
    <dbReference type="NCBI Taxonomy" id="1974607"/>
    <lineage>
        <taxon>Bacteria</taxon>
        <taxon>Candidatus Kaiseribacteriota</taxon>
    </lineage>
</organism>
<evidence type="ECO:0000256" key="9">
    <source>
        <dbReference type="RuleBase" id="RU004016"/>
    </source>
</evidence>
<evidence type="ECO:0000256" key="6">
    <source>
        <dbReference type="ARBA" id="ARBA00023316"/>
    </source>
</evidence>
<comment type="similarity">
    <text evidence="1 9">Belongs to the peptidase S11 family.</text>
</comment>
<dbReference type="GO" id="GO:0008800">
    <property type="term" value="F:beta-lactamase activity"/>
    <property type="evidence" value="ECO:0007669"/>
    <property type="project" value="InterPro"/>
</dbReference>
<dbReference type="PANTHER" id="PTHR35333">
    <property type="entry name" value="BETA-LACTAMASE"/>
    <property type="match status" value="1"/>
</dbReference>
<evidence type="ECO:0000256" key="8">
    <source>
        <dbReference type="PIRSR" id="PIRSR618044-2"/>
    </source>
</evidence>
<keyword evidence="10" id="KW-0812">Transmembrane</keyword>
<evidence type="ECO:0000256" key="4">
    <source>
        <dbReference type="ARBA" id="ARBA00022960"/>
    </source>
</evidence>
<keyword evidence="6" id="KW-0961">Cell wall biogenesis/degradation</keyword>
<dbReference type="InterPro" id="IPR018044">
    <property type="entry name" value="Peptidase_S11"/>
</dbReference>
<feature type="active site" description="Acyl-ester intermediate" evidence="7">
    <location>
        <position position="82"/>
    </location>
</feature>
<keyword evidence="10" id="KW-0472">Membrane</keyword>
<dbReference type="InterPro" id="IPR012338">
    <property type="entry name" value="Beta-lactam/transpept-like"/>
</dbReference>
<accession>A0A2H0UGF8</accession>
<dbReference type="GO" id="GO:0009252">
    <property type="term" value="P:peptidoglycan biosynthetic process"/>
    <property type="evidence" value="ECO:0007669"/>
    <property type="project" value="UniProtKB-KW"/>
</dbReference>
<dbReference type="GO" id="GO:0008360">
    <property type="term" value="P:regulation of cell shape"/>
    <property type="evidence" value="ECO:0007669"/>
    <property type="project" value="UniProtKB-KW"/>
</dbReference>
<feature type="transmembrane region" description="Helical" evidence="10">
    <location>
        <begin position="7"/>
        <end position="28"/>
    </location>
</feature>
<feature type="active site" description="Proton acceptor" evidence="7">
    <location>
        <position position="85"/>
    </location>
</feature>
<dbReference type="Proteomes" id="UP000229315">
    <property type="component" value="Unassembled WGS sequence"/>
</dbReference>
<dbReference type="PRINTS" id="PR00725">
    <property type="entry name" value="DADACBPTASE1"/>
</dbReference>
<dbReference type="SUPFAM" id="SSF56601">
    <property type="entry name" value="beta-lactamase/transpeptidase-like"/>
    <property type="match status" value="1"/>
</dbReference>
<dbReference type="GO" id="GO:0030655">
    <property type="term" value="P:beta-lactam antibiotic catabolic process"/>
    <property type="evidence" value="ECO:0007669"/>
    <property type="project" value="InterPro"/>
</dbReference>
<evidence type="ECO:0000259" key="11">
    <source>
        <dbReference type="Pfam" id="PF00768"/>
    </source>
</evidence>
<evidence type="ECO:0000256" key="1">
    <source>
        <dbReference type="ARBA" id="ARBA00007164"/>
    </source>
</evidence>
<evidence type="ECO:0000256" key="5">
    <source>
        <dbReference type="ARBA" id="ARBA00022984"/>
    </source>
</evidence>
<proteinExistence type="inferred from homology"/>
<dbReference type="InterPro" id="IPR000871">
    <property type="entry name" value="Beta-lactam_class-A"/>
</dbReference>
<dbReference type="Gene3D" id="3.40.710.10">
    <property type="entry name" value="DD-peptidase/beta-lactamase superfamily"/>
    <property type="match status" value="1"/>
</dbReference>
<evidence type="ECO:0000313" key="12">
    <source>
        <dbReference type="EMBL" id="PIR85504.1"/>
    </source>
</evidence>
<name>A0A2H0UGF8_9BACT</name>
<reference evidence="13" key="1">
    <citation type="submission" date="2017-09" db="EMBL/GenBank/DDBJ databases">
        <title>Depth-based differentiation of microbial function through sediment-hosted aquifers and enrichment of novel symbionts in the deep terrestrial subsurface.</title>
        <authorList>
            <person name="Probst A.J."/>
            <person name="Ladd B."/>
            <person name="Jarett J.K."/>
            <person name="Geller-Mcgrath D.E."/>
            <person name="Sieber C.M.K."/>
            <person name="Emerson J.B."/>
            <person name="Anantharaman K."/>
            <person name="Thomas B.C."/>
            <person name="Malmstrom R."/>
            <person name="Stieglmeier M."/>
            <person name="Klingl A."/>
            <person name="Woyke T."/>
            <person name="Ryan C.M."/>
            <person name="Banfield J.F."/>
        </authorList>
    </citation>
    <scope>NUCLEOTIDE SEQUENCE [LARGE SCALE GENOMIC DNA]</scope>
</reference>
<comment type="caution">
    <text evidence="12">The sequence shown here is derived from an EMBL/GenBank/DDBJ whole genome shotgun (WGS) entry which is preliminary data.</text>
</comment>
<sequence>MKQGFSLYATLATTSLSFLIAGVGFYSFSNIQHAPNTQVSLVACTYREQPPTTVAKAVYVEDVTTGSVLEEKNAYAQLPLASLTKIMTASVALDSLDPKDVVVIPEEAFSVGSTSGLFADERWTVGDLLGYTLITSSNEGAHALALIASQKDVETHDSFIRKMNEKAQSIDLISTYFINDTGLDVSTTTAGAYGSAYDVAQLLLFASKEHPDIMSFSTHKEIDFVSLSGFVHTAKHTSTITGNIAGNTIAKTGYTDLAGGNLGVIVEPVLGRPVVIVVLGSTREDRDDDVLALSHYAKRVMVKDVLCGASQKVAVFNDI</sequence>
<dbReference type="InterPro" id="IPR001967">
    <property type="entry name" value="Peptidase_S11_N"/>
</dbReference>
<keyword evidence="3" id="KW-0378">Hydrolase</keyword>
<dbReference type="PANTHER" id="PTHR35333:SF4">
    <property type="entry name" value="SLR0121 PROTEIN"/>
    <property type="match status" value="1"/>
</dbReference>
<dbReference type="GO" id="GO:0006508">
    <property type="term" value="P:proteolysis"/>
    <property type="evidence" value="ECO:0007669"/>
    <property type="project" value="InterPro"/>
</dbReference>
<dbReference type="Pfam" id="PF00768">
    <property type="entry name" value="Peptidase_S11"/>
    <property type="match status" value="1"/>
</dbReference>
<dbReference type="GO" id="GO:0009002">
    <property type="term" value="F:serine-type D-Ala-D-Ala carboxypeptidase activity"/>
    <property type="evidence" value="ECO:0007669"/>
    <property type="project" value="InterPro"/>
</dbReference>
<protein>
    <recommendedName>
        <fullName evidence="11">Peptidase S11 D-alanyl-D-alanine carboxypeptidase A N-terminal domain-containing protein</fullName>
    </recommendedName>
</protein>
<dbReference type="AlphaFoldDB" id="A0A2H0UGF8"/>
<evidence type="ECO:0000256" key="10">
    <source>
        <dbReference type="SAM" id="Phobius"/>
    </source>
</evidence>
<keyword evidence="2" id="KW-0732">Signal</keyword>
<feature type="binding site" evidence="8">
    <location>
        <position position="251"/>
    </location>
    <ligand>
        <name>substrate</name>
    </ligand>
</feature>
<evidence type="ECO:0000313" key="13">
    <source>
        <dbReference type="Proteomes" id="UP000229315"/>
    </source>
</evidence>
<evidence type="ECO:0000256" key="3">
    <source>
        <dbReference type="ARBA" id="ARBA00022801"/>
    </source>
</evidence>
<gene>
    <name evidence="12" type="ORF">COU15_00205</name>
</gene>
<feature type="domain" description="Peptidase S11 D-alanyl-D-alanine carboxypeptidase A N-terminal" evidence="11">
    <location>
        <begin position="47"/>
        <end position="281"/>
    </location>
</feature>
<feature type="active site" evidence="7">
    <location>
        <position position="136"/>
    </location>
</feature>
<evidence type="ECO:0000256" key="7">
    <source>
        <dbReference type="PIRSR" id="PIRSR618044-1"/>
    </source>
</evidence>
<keyword evidence="5" id="KW-0573">Peptidoglycan synthesis</keyword>
<dbReference type="GO" id="GO:0046677">
    <property type="term" value="P:response to antibiotic"/>
    <property type="evidence" value="ECO:0007669"/>
    <property type="project" value="InterPro"/>
</dbReference>
<evidence type="ECO:0000256" key="2">
    <source>
        <dbReference type="ARBA" id="ARBA00022729"/>
    </source>
</evidence>
<dbReference type="GO" id="GO:0071555">
    <property type="term" value="P:cell wall organization"/>
    <property type="evidence" value="ECO:0007669"/>
    <property type="project" value="UniProtKB-KW"/>
</dbReference>
<keyword evidence="4" id="KW-0133">Cell shape</keyword>
<dbReference type="EMBL" id="PFBH01000001">
    <property type="protein sequence ID" value="PIR85504.1"/>
    <property type="molecule type" value="Genomic_DNA"/>
</dbReference>
<keyword evidence="10" id="KW-1133">Transmembrane helix</keyword>